<keyword evidence="2" id="KW-1185">Reference proteome</keyword>
<dbReference type="RefSeq" id="WP_345680614.1">
    <property type="nucleotide sequence ID" value="NZ_BAABHS010000050.1"/>
</dbReference>
<name>A0ABP9ICQ5_9ACTN</name>
<organism evidence="1 2">
    <name type="scientific">Yinghuangia aomiensis</name>
    <dbReference type="NCBI Taxonomy" id="676205"/>
    <lineage>
        <taxon>Bacteria</taxon>
        <taxon>Bacillati</taxon>
        <taxon>Actinomycetota</taxon>
        <taxon>Actinomycetes</taxon>
        <taxon>Kitasatosporales</taxon>
        <taxon>Streptomycetaceae</taxon>
        <taxon>Yinghuangia</taxon>
    </lineage>
</organism>
<dbReference type="EMBL" id="BAABHS010000050">
    <property type="protein sequence ID" value="GAA4993733.1"/>
    <property type="molecule type" value="Genomic_DNA"/>
</dbReference>
<evidence type="ECO:0000313" key="2">
    <source>
        <dbReference type="Proteomes" id="UP001500466"/>
    </source>
</evidence>
<sequence length="209" mass="22339">MSDDLTDFTAEIADQIESFVVAVTEVAKGEEPGAAVSMLLLEVSQLMLAGGRLGAIADVVPDERFEPDSGPDPDVDALRGDLSELLEPIDVYYEVFDPYVPRPKPVAFRISDDMADVVTDLMHGLAHHRAGRTTEALWWWQFSYLANWGATASAVLRALQAVVAHARLDAAVGDGVEAAVDDALGNELADQLAEQLDDAVVLGGPPQKG</sequence>
<reference evidence="2" key="1">
    <citation type="journal article" date="2019" name="Int. J. Syst. Evol. Microbiol.">
        <title>The Global Catalogue of Microorganisms (GCM) 10K type strain sequencing project: providing services to taxonomists for standard genome sequencing and annotation.</title>
        <authorList>
            <consortium name="The Broad Institute Genomics Platform"/>
            <consortium name="The Broad Institute Genome Sequencing Center for Infectious Disease"/>
            <person name="Wu L."/>
            <person name="Ma J."/>
        </authorList>
    </citation>
    <scope>NUCLEOTIDE SEQUENCE [LARGE SCALE GENOMIC DNA]</scope>
    <source>
        <strain evidence="2">JCM 17986</strain>
    </source>
</reference>
<dbReference type="Gene3D" id="1.20.120.1550">
    <property type="entry name" value="Protein of unknown function DUF5063"/>
    <property type="match status" value="1"/>
</dbReference>
<accession>A0ABP9ICQ5</accession>
<dbReference type="Pfam" id="PF16702">
    <property type="entry name" value="DUF5063"/>
    <property type="match status" value="1"/>
</dbReference>
<dbReference type="InterPro" id="IPR038312">
    <property type="entry name" value="DUF5063_sf"/>
</dbReference>
<evidence type="ECO:0000313" key="1">
    <source>
        <dbReference type="EMBL" id="GAA4993733.1"/>
    </source>
</evidence>
<dbReference type="InterPro" id="IPR032025">
    <property type="entry name" value="DUF5063"/>
</dbReference>
<dbReference type="Proteomes" id="UP001500466">
    <property type="component" value="Unassembled WGS sequence"/>
</dbReference>
<gene>
    <name evidence="1" type="ORF">GCM10023205_78020</name>
</gene>
<proteinExistence type="predicted"/>
<comment type="caution">
    <text evidence="1">The sequence shown here is derived from an EMBL/GenBank/DDBJ whole genome shotgun (WGS) entry which is preliminary data.</text>
</comment>
<protein>
    <submittedName>
        <fullName evidence="1">DUF5063 domain-containing protein</fullName>
    </submittedName>
</protein>